<feature type="domain" description="Cytochrome c assembly protein" evidence="8">
    <location>
        <begin position="7"/>
        <end position="171"/>
    </location>
</feature>
<dbReference type="PRINTS" id="PR01386">
    <property type="entry name" value="CCMCBIOGNSIS"/>
</dbReference>
<dbReference type="GO" id="GO:0015232">
    <property type="term" value="F:heme transmembrane transporter activity"/>
    <property type="evidence" value="ECO:0007669"/>
    <property type="project" value="InterPro"/>
</dbReference>
<protein>
    <recommendedName>
        <fullName evidence="8">Cytochrome c assembly protein domain-containing protein</fullName>
    </recommendedName>
</protein>
<feature type="transmembrane region" description="Helical" evidence="7">
    <location>
        <begin position="144"/>
        <end position="169"/>
    </location>
</feature>
<name>A0A381U8D6_9ZZZZ</name>
<evidence type="ECO:0000256" key="1">
    <source>
        <dbReference type="ARBA" id="ARBA00004141"/>
    </source>
</evidence>
<accession>A0A381U8D6</accession>
<dbReference type="InterPro" id="IPR002541">
    <property type="entry name" value="Cyt_c_assembly"/>
</dbReference>
<feature type="transmembrane region" description="Helical" evidence="7">
    <location>
        <begin position="82"/>
        <end position="102"/>
    </location>
</feature>
<dbReference type="PANTHER" id="PTHR30071:SF1">
    <property type="entry name" value="CYTOCHROME B_B6 PROTEIN-RELATED"/>
    <property type="match status" value="1"/>
</dbReference>
<feature type="transmembrane region" description="Helical" evidence="7">
    <location>
        <begin position="51"/>
        <end position="70"/>
    </location>
</feature>
<evidence type="ECO:0000313" key="9">
    <source>
        <dbReference type="EMBL" id="SVA22853.1"/>
    </source>
</evidence>
<dbReference type="AlphaFoldDB" id="A0A381U8D6"/>
<keyword evidence="4" id="KW-0201">Cytochrome c-type biogenesis</keyword>
<dbReference type="GO" id="GO:0020037">
    <property type="term" value="F:heme binding"/>
    <property type="evidence" value="ECO:0007669"/>
    <property type="project" value="InterPro"/>
</dbReference>
<dbReference type="GO" id="GO:0005886">
    <property type="term" value="C:plasma membrane"/>
    <property type="evidence" value="ECO:0007669"/>
    <property type="project" value="TreeGrafter"/>
</dbReference>
<comment type="subcellular location">
    <subcellularLocation>
        <location evidence="1">Membrane</location>
        <topology evidence="1">Multi-pass membrane protein</topology>
    </subcellularLocation>
</comment>
<evidence type="ECO:0000256" key="4">
    <source>
        <dbReference type="ARBA" id="ARBA00022748"/>
    </source>
</evidence>
<evidence type="ECO:0000259" key="8">
    <source>
        <dbReference type="Pfam" id="PF01578"/>
    </source>
</evidence>
<keyword evidence="5 7" id="KW-1133">Transmembrane helix</keyword>
<evidence type="ECO:0000256" key="6">
    <source>
        <dbReference type="ARBA" id="ARBA00023136"/>
    </source>
</evidence>
<dbReference type="InterPro" id="IPR003557">
    <property type="entry name" value="Cyt_c_biogenesis_CcmC"/>
</dbReference>
<keyword evidence="6 7" id="KW-0472">Membrane</keyword>
<feature type="transmembrane region" description="Helical" evidence="7">
    <location>
        <begin position="114"/>
        <end position="132"/>
    </location>
</feature>
<feature type="transmembrane region" description="Helical" evidence="7">
    <location>
        <begin position="189"/>
        <end position="208"/>
    </location>
</feature>
<evidence type="ECO:0000256" key="5">
    <source>
        <dbReference type="ARBA" id="ARBA00022989"/>
    </source>
</evidence>
<dbReference type="EMBL" id="UINC01005677">
    <property type="protein sequence ID" value="SVA22853.1"/>
    <property type="molecule type" value="Genomic_DNA"/>
</dbReference>
<sequence length="233" mass="26957">MSDEKQDSSSILTWLTVIAFLIAMVAIFVYVPTEQTEGAVQRIMYFHIPAAWLAFFAFFVVFLCSILFLWKKEREWDIYALASAEIGVIFCSLVLITGPIWARPIWGAWWVWDARLTSTLILWLIYVSYLMLRYQTDMGSMRARFAAVLGIVGFLDIPFIHFSVLWWRTFHPPPKMISPEGLGTGMDPSMVSTLLLSLGAFTLLYFVLMGQRIKVEMMRDEVERLKKDHLYSN</sequence>
<gene>
    <name evidence="9" type="ORF">METZ01_LOCUS75707</name>
</gene>
<evidence type="ECO:0000256" key="2">
    <source>
        <dbReference type="ARBA" id="ARBA00005840"/>
    </source>
</evidence>
<evidence type="ECO:0000256" key="7">
    <source>
        <dbReference type="SAM" id="Phobius"/>
    </source>
</evidence>
<dbReference type="GO" id="GO:0017004">
    <property type="term" value="P:cytochrome complex assembly"/>
    <property type="evidence" value="ECO:0007669"/>
    <property type="project" value="UniProtKB-KW"/>
</dbReference>
<dbReference type="PANTHER" id="PTHR30071">
    <property type="entry name" value="HEME EXPORTER PROTEIN C"/>
    <property type="match status" value="1"/>
</dbReference>
<keyword evidence="3 7" id="KW-0812">Transmembrane</keyword>
<evidence type="ECO:0000256" key="3">
    <source>
        <dbReference type="ARBA" id="ARBA00022692"/>
    </source>
</evidence>
<proteinExistence type="inferred from homology"/>
<organism evidence="9">
    <name type="scientific">marine metagenome</name>
    <dbReference type="NCBI Taxonomy" id="408172"/>
    <lineage>
        <taxon>unclassified sequences</taxon>
        <taxon>metagenomes</taxon>
        <taxon>ecological metagenomes</taxon>
    </lineage>
</organism>
<dbReference type="Pfam" id="PF01578">
    <property type="entry name" value="Cytochrom_C_asm"/>
    <property type="match status" value="1"/>
</dbReference>
<dbReference type="InterPro" id="IPR045062">
    <property type="entry name" value="Cyt_c_biogenesis_CcsA/CcmC"/>
</dbReference>
<comment type="similarity">
    <text evidence="2">Belongs to the CcmC/CycZ/HelC family.</text>
</comment>
<reference evidence="9" key="1">
    <citation type="submission" date="2018-05" db="EMBL/GenBank/DDBJ databases">
        <authorList>
            <person name="Lanie J.A."/>
            <person name="Ng W.-L."/>
            <person name="Kazmierczak K.M."/>
            <person name="Andrzejewski T.M."/>
            <person name="Davidsen T.M."/>
            <person name="Wayne K.J."/>
            <person name="Tettelin H."/>
            <person name="Glass J.I."/>
            <person name="Rusch D."/>
            <person name="Podicherti R."/>
            <person name="Tsui H.-C.T."/>
            <person name="Winkler M.E."/>
        </authorList>
    </citation>
    <scope>NUCLEOTIDE SEQUENCE</scope>
</reference>
<feature type="transmembrane region" description="Helical" evidence="7">
    <location>
        <begin position="12"/>
        <end position="31"/>
    </location>
</feature>